<accession>A0A8J5VKI9</accession>
<name>A0A8J5VKI9_ZIZPA</name>
<evidence type="ECO:0000313" key="2">
    <source>
        <dbReference type="Proteomes" id="UP000729402"/>
    </source>
</evidence>
<sequence length="153" mass="16981">MLNLQSSVPPDVDVRIKLINGVLETAVVGFVRAEIIYEELDAVTLTTRIIRRIMLLITLWILQVYSILQRLHFGINSFKSVTDAVQLGSVFSSPSCCGDQHGGAVRMAGSGRRMLIGHQLLAKGSMEHAKKEEAVFDEEEREVLTGPNPLHNR</sequence>
<reference evidence="1" key="2">
    <citation type="submission" date="2021-02" db="EMBL/GenBank/DDBJ databases">
        <authorList>
            <person name="Kimball J.A."/>
            <person name="Haas M.W."/>
            <person name="Macchietto M."/>
            <person name="Kono T."/>
            <person name="Duquette J."/>
            <person name="Shao M."/>
        </authorList>
    </citation>
    <scope>NUCLEOTIDE SEQUENCE</scope>
    <source>
        <tissue evidence="1">Fresh leaf tissue</tissue>
    </source>
</reference>
<dbReference type="OrthoDB" id="688832at2759"/>
<evidence type="ECO:0000313" key="1">
    <source>
        <dbReference type="EMBL" id="KAG8063286.1"/>
    </source>
</evidence>
<reference evidence="1" key="1">
    <citation type="journal article" date="2021" name="bioRxiv">
        <title>Whole Genome Assembly and Annotation of Northern Wild Rice, Zizania palustris L., Supports a Whole Genome Duplication in the Zizania Genus.</title>
        <authorList>
            <person name="Haas M."/>
            <person name="Kono T."/>
            <person name="Macchietto M."/>
            <person name="Millas R."/>
            <person name="McGilp L."/>
            <person name="Shao M."/>
            <person name="Duquette J."/>
            <person name="Hirsch C.N."/>
            <person name="Kimball J."/>
        </authorList>
    </citation>
    <scope>NUCLEOTIDE SEQUENCE</scope>
    <source>
        <tissue evidence="1">Fresh leaf tissue</tissue>
    </source>
</reference>
<gene>
    <name evidence="1" type="ORF">GUJ93_ZPchr0003g16613</name>
</gene>
<keyword evidence="2" id="KW-1185">Reference proteome</keyword>
<organism evidence="1 2">
    <name type="scientific">Zizania palustris</name>
    <name type="common">Northern wild rice</name>
    <dbReference type="NCBI Taxonomy" id="103762"/>
    <lineage>
        <taxon>Eukaryota</taxon>
        <taxon>Viridiplantae</taxon>
        <taxon>Streptophyta</taxon>
        <taxon>Embryophyta</taxon>
        <taxon>Tracheophyta</taxon>
        <taxon>Spermatophyta</taxon>
        <taxon>Magnoliopsida</taxon>
        <taxon>Liliopsida</taxon>
        <taxon>Poales</taxon>
        <taxon>Poaceae</taxon>
        <taxon>BOP clade</taxon>
        <taxon>Oryzoideae</taxon>
        <taxon>Oryzeae</taxon>
        <taxon>Zizaniinae</taxon>
        <taxon>Zizania</taxon>
    </lineage>
</organism>
<protein>
    <submittedName>
        <fullName evidence="1">Uncharacterized protein</fullName>
    </submittedName>
</protein>
<dbReference type="EMBL" id="JAAALK010000286">
    <property type="protein sequence ID" value="KAG8063286.1"/>
    <property type="molecule type" value="Genomic_DNA"/>
</dbReference>
<dbReference type="AlphaFoldDB" id="A0A8J5VKI9"/>
<comment type="caution">
    <text evidence="1">The sequence shown here is derived from an EMBL/GenBank/DDBJ whole genome shotgun (WGS) entry which is preliminary data.</text>
</comment>
<dbReference type="Proteomes" id="UP000729402">
    <property type="component" value="Unassembled WGS sequence"/>
</dbReference>
<proteinExistence type="predicted"/>